<dbReference type="Gene3D" id="3.30.420.10">
    <property type="entry name" value="Ribonuclease H-like superfamily/Ribonuclease H"/>
    <property type="match status" value="1"/>
</dbReference>
<evidence type="ECO:0000313" key="2">
    <source>
        <dbReference type="EMBL" id="EDZ38257.1"/>
    </source>
</evidence>
<sequence length="351" mass="40621">MAGIGGNLGPEYALAEVFSDKREKRHASEEALREELYRQIGQLKVELDWLKKNSEQDLALRRSLIDPALPMTSIRRQCELLGVSRSGLYRSPAPVSFETLDLMHRIDEQDTRTPFYGVLRMTAWLKKEGHPVNPKRVRRLMRLMGLEAIYPKPRLSVPHPEHQVFPSLLRGVPVTSSDQVWCSDITYIRLRQGFLYLVAIMDWYSRYVLSWSLSPTLDVAFCMEALERAFHLGRTSPEIFNTDQGSQFTSSRWIQALTDRGVKISMDGRGRALDNVFVERLWRSLKYEAVYLSEYESVQEARSGIHGYLRFYNEERLHQSLNDKTPREISLGKTSWNQQEKQGILGTRLLP</sequence>
<feature type="domain" description="Integrase catalytic" evidence="1">
    <location>
        <begin position="169"/>
        <end position="334"/>
    </location>
</feature>
<dbReference type="InterPro" id="IPR050900">
    <property type="entry name" value="Transposase_IS3/IS150/IS904"/>
</dbReference>
<dbReference type="Pfam" id="PF13276">
    <property type="entry name" value="HTH_21"/>
    <property type="match status" value="1"/>
</dbReference>
<evidence type="ECO:0000259" key="1">
    <source>
        <dbReference type="PROSITE" id="PS50994"/>
    </source>
</evidence>
<dbReference type="InterPro" id="IPR048020">
    <property type="entry name" value="Transpos_IS3"/>
</dbReference>
<dbReference type="InterPro" id="IPR025948">
    <property type="entry name" value="HTH-like_dom"/>
</dbReference>
<dbReference type="PANTHER" id="PTHR46889">
    <property type="entry name" value="TRANSPOSASE INSF FOR INSERTION SEQUENCE IS3B-RELATED"/>
    <property type="match status" value="1"/>
</dbReference>
<proteinExistence type="predicted"/>
<dbReference type="Pfam" id="PF13333">
    <property type="entry name" value="rve_2"/>
    <property type="match status" value="1"/>
</dbReference>
<reference evidence="2" key="1">
    <citation type="journal article" date="2004" name="Nature">
        <title>Community structure and metabolism through reconstruction of microbial genomes from the environment.</title>
        <authorList>
            <person name="Tyson G.W."/>
            <person name="Chapman J."/>
            <person name="Hugenholtz P."/>
            <person name="Allen E.E."/>
            <person name="Ram R.J."/>
            <person name="Richardson P.M."/>
            <person name="Solovyev V.V."/>
            <person name="Rubin E.M."/>
            <person name="Rokhsar D.S."/>
            <person name="Banfield J.F."/>
        </authorList>
    </citation>
    <scope>NUCLEOTIDE SEQUENCE [LARGE SCALE GENOMIC DNA]</scope>
</reference>
<reference evidence="2" key="2">
    <citation type="journal article" date="2008" name="PLoS Biol.">
        <title>Population genomic analysis of strain variation in Leptospirillum group II bacteria involved in acid mine drainage formation.</title>
        <authorList>
            <person name="Simmons S.L."/>
            <person name="Dibartolo G."/>
            <person name="Denef V.J."/>
            <person name="Goltsman D.S."/>
            <person name="Thelen M.P."/>
            <person name="Banfield J.F."/>
        </authorList>
    </citation>
    <scope>NUCLEOTIDE SEQUENCE [LARGE SCALE GENOMIC DNA]</scope>
</reference>
<dbReference type="PANTHER" id="PTHR46889:SF4">
    <property type="entry name" value="TRANSPOSASE INSO FOR INSERTION SEQUENCE ELEMENT IS911B-RELATED"/>
    <property type="match status" value="1"/>
</dbReference>
<dbReference type="GO" id="GO:0003676">
    <property type="term" value="F:nucleic acid binding"/>
    <property type="evidence" value="ECO:0007669"/>
    <property type="project" value="InterPro"/>
</dbReference>
<dbReference type="NCBIfam" id="NF033516">
    <property type="entry name" value="transpos_IS3"/>
    <property type="match status" value="1"/>
</dbReference>
<dbReference type="PROSITE" id="PS50994">
    <property type="entry name" value="INTEGRASE"/>
    <property type="match status" value="1"/>
</dbReference>
<gene>
    <name evidence="2" type="ORF">CGL2_10799023</name>
</gene>
<dbReference type="AlphaFoldDB" id="B6ARZ4"/>
<dbReference type="EMBL" id="DS995262">
    <property type="protein sequence ID" value="EDZ38257.1"/>
    <property type="molecule type" value="Genomic_DNA"/>
</dbReference>
<dbReference type="Pfam" id="PF00665">
    <property type="entry name" value="rve"/>
    <property type="match status" value="1"/>
</dbReference>
<dbReference type="InterPro" id="IPR036397">
    <property type="entry name" value="RNaseH_sf"/>
</dbReference>
<dbReference type="GO" id="GO:0015074">
    <property type="term" value="P:DNA integration"/>
    <property type="evidence" value="ECO:0007669"/>
    <property type="project" value="InterPro"/>
</dbReference>
<protein>
    <submittedName>
        <fullName evidence="2">Putative transposase</fullName>
    </submittedName>
</protein>
<dbReference type="SUPFAM" id="SSF53098">
    <property type="entry name" value="Ribonuclease H-like"/>
    <property type="match status" value="1"/>
</dbReference>
<accession>B6ARZ4</accession>
<name>B6ARZ4_9BACT</name>
<dbReference type="InterPro" id="IPR001584">
    <property type="entry name" value="Integrase_cat-core"/>
</dbReference>
<organism evidence="2">
    <name type="scientific">Leptospirillum sp. Group II '5-way CG'</name>
    <dbReference type="NCBI Taxonomy" id="419541"/>
    <lineage>
        <taxon>Bacteria</taxon>
        <taxon>Pseudomonadati</taxon>
        <taxon>Nitrospirota</taxon>
        <taxon>Nitrospiria</taxon>
        <taxon>Nitrospirales</taxon>
        <taxon>Nitrospiraceae</taxon>
        <taxon>Leptospirillum</taxon>
    </lineage>
</organism>
<dbReference type="InterPro" id="IPR012337">
    <property type="entry name" value="RNaseH-like_sf"/>
</dbReference>